<feature type="region of interest" description="Disordered" evidence="1">
    <location>
        <begin position="79"/>
        <end position="98"/>
    </location>
</feature>
<keyword evidence="3" id="KW-1185">Reference proteome</keyword>
<protein>
    <submittedName>
        <fullName evidence="2">Uncharacterized protein</fullName>
    </submittedName>
</protein>
<dbReference type="EMBL" id="CAKMRJ010004445">
    <property type="protein sequence ID" value="CAH1438958.1"/>
    <property type="molecule type" value="Genomic_DNA"/>
</dbReference>
<sequence length="151" mass="16951">MAVMTRYNQKERKTGGNSLRFSLTGDLPFVHGRSFLVHGSSLSGNGGYRTRSGTNALTDGKGWWLHSSTVGAPPQFVSAASRSRRSTIDASPRDSNCSDRRLVDHDPCRRWKSRRNWIVDSFQWRQRRWQEVGGRLAVMGDRRVKKTGGGG</sequence>
<accession>A0AAU9NMG2</accession>
<dbReference type="Proteomes" id="UP001157418">
    <property type="component" value="Unassembled WGS sequence"/>
</dbReference>
<organism evidence="2 3">
    <name type="scientific">Lactuca virosa</name>
    <dbReference type="NCBI Taxonomy" id="75947"/>
    <lineage>
        <taxon>Eukaryota</taxon>
        <taxon>Viridiplantae</taxon>
        <taxon>Streptophyta</taxon>
        <taxon>Embryophyta</taxon>
        <taxon>Tracheophyta</taxon>
        <taxon>Spermatophyta</taxon>
        <taxon>Magnoliopsida</taxon>
        <taxon>eudicotyledons</taxon>
        <taxon>Gunneridae</taxon>
        <taxon>Pentapetalae</taxon>
        <taxon>asterids</taxon>
        <taxon>campanulids</taxon>
        <taxon>Asterales</taxon>
        <taxon>Asteraceae</taxon>
        <taxon>Cichorioideae</taxon>
        <taxon>Cichorieae</taxon>
        <taxon>Lactucinae</taxon>
        <taxon>Lactuca</taxon>
    </lineage>
</organism>
<evidence type="ECO:0000313" key="3">
    <source>
        <dbReference type="Proteomes" id="UP001157418"/>
    </source>
</evidence>
<comment type="caution">
    <text evidence="2">The sequence shown here is derived from an EMBL/GenBank/DDBJ whole genome shotgun (WGS) entry which is preliminary data.</text>
</comment>
<dbReference type="AlphaFoldDB" id="A0AAU9NMG2"/>
<gene>
    <name evidence="2" type="ORF">LVIROSA_LOCUS25186</name>
</gene>
<evidence type="ECO:0000256" key="1">
    <source>
        <dbReference type="SAM" id="MobiDB-lite"/>
    </source>
</evidence>
<evidence type="ECO:0000313" key="2">
    <source>
        <dbReference type="EMBL" id="CAH1438958.1"/>
    </source>
</evidence>
<name>A0AAU9NMG2_9ASTR</name>
<reference evidence="2 3" key="1">
    <citation type="submission" date="2022-01" db="EMBL/GenBank/DDBJ databases">
        <authorList>
            <person name="Xiong W."/>
            <person name="Schranz E."/>
        </authorList>
    </citation>
    <scope>NUCLEOTIDE SEQUENCE [LARGE SCALE GENOMIC DNA]</scope>
</reference>
<proteinExistence type="predicted"/>